<evidence type="ECO:0000256" key="12">
    <source>
        <dbReference type="HAMAP-Rule" id="MF_01603"/>
    </source>
</evidence>
<dbReference type="PATRIC" id="fig|1280953.3.peg.3260"/>
<dbReference type="EMBL" id="ARYL01000031">
    <property type="protein sequence ID" value="KDA01317.1"/>
    <property type="molecule type" value="Genomic_DNA"/>
</dbReference>
<evidence type="ECO:0000256" key="8">
    <source>
        <dbReference type="ARBA" id="ARBA00022840"/>
    </source>
</evidence>
<dbReference type="NCBIfam" id="TIGR00125">
    <property type="entry name" value="cyt_tran_rel"/>
    <property type="match status" value="1"/>
</dbReference>
<dbReference type="Pfam" id="PF00294">
    <property type="entry name" value="PfkB"/>
    <property type="match status" value="1"/>
</dbReference>
<dbReference type="eggNOG" id="COG2870">
    <property type="taxonomic scope" value="Bacteria"/>
</dbReference>
<dbReference type="Gene3D" id="3.40.1190.20">
    <property type="match status" value="1"/>
</dbReference>
<comment type="similarity">
    <text evidence="12">In the N-terminal section; belongs to the carbohydrate kinase PfkB family.</text>
</comment>
<dbReference type="PROSITE" id="PS00584">
    <property type="entry name" value="PFKB_KINASES_2"/>
    <property type="match status" value="1"/>
</dbReference>
<evidence type="ECO:0000256" key="9">
    <source>
        <dbReference type="ARBA" id="ARBA00023268"/>
    </source>
</evidence>
<comment type="function">
    <text evidence="1 12">Catalyzes the phosphorylation of D-glycero-D-manno-heptose 7-phosphate at the C-1 position to selectively form D-glycero-beta-D-manno-heptose-1,7-bisphosphate.</text>
</comment>
<dbReference type="EC" id="2.7.1.167" evidence="12"/>
<dbReference type="Proteomes" id="UP000024942">
    <property type="component" value="Unassembled WGS sequence"/>
</dbReference>
<dbReference type="eggNOG" id="COG0615">
    <property type="taxonomic scope" value="Bacteria"/>
</dbReference>
<accession>A0A059G382</accession>
<comment type="pathway">
    <text evidence="12">Nucleotide-sugar biosynthesis; ADP-L-glycero-beta-D-manno-heptose biosynthesis; ADP-L-glycero-beta-D-manno-heptose from D-glycero-beta-D-manno-heptose 7-phosphate: step 3/4.</text>
</comment>
<protein>
    <recommendedName>
        <fullName evidence="12">Bifunctional protein HldE</fullName>
    </recommendedName>
    <domain>
        <recommendedName>
            <fullName evidence="12">D-beta-D-heptose 7-phosphate kinase</fullName>
            <ecNumber evidence="12">2.7.1.167</ecNumber>
        </recommendedName>
        <alternativeName>
            <fullName evidence="12">D-beta-D-heptose 7-phosphotransferase</fullName>
        </alternativeName>
        <alternativeName>
            <fullName evidence="12">D-glycero-beta-D-manno-heptose-7-phosphate kinase</fullName>
        </alternativeName>
    </domain>
    <domain>
        <recommendedName>
            <fullName evidence="12">D-beta-D-heptose 1-phosphate adenylyltransferase</fullName>
            <ecNumber evidence="12">2.7.7.70</ecNumber>
        </recommendedName>
        <alternativeName>
            <fullName evidence="12">D-glycero-beta-D-manno-heptose 1-phosphate adenylyltransferase</fullName>
        </alternativeName>
    </domain>
</protein>
<dbReference type="InterPro" id="IPR011611">
    <property type="entry name" value="PfkB_dom"/>
</dbReference>
<evidence type="ECO:0000256" key="7">
    <source>
        <dbReference type="ARBA" id="ARBA00022777"/>
    </source>
</evidence>
<feature type="binding site" evidence="12">
    <location>
        <begin position="205"/>
        <end position="208"/>
    </location>
    <ligand>
        <name>ATP</name>
        <dbReference type="ChEBI" id="CHEBI:30616"/>
    </ligand>
</feature>
<evidence type="ECO:0000256" key="5">
    <source>
        <dbReference type="ARBA" id="ARBA00022695"/>
    </source>
</evidence>
<dbReference type="InterPro" id="IPR011913">
    <property type="entry name" value="RfaE_dom_I"/>
</dbReference>
<dbReference type="UniPathway" id="UPA00958"/>
<feature type="region of interest" description="Ribokinase" evidence="12">
    <location>
        <begin position="1"/>
        <end position="326"/>
    </location>
</feature>
<dbReference type="UniPathway" id="UPA00356">
    <property type="reaction ID" value="UER00437"/>
</dbReference>
<dbReference type="EC" id="2.7.7.70" evidence="12"/>
<dbReference type="InterPro" id="IPR029056">
    <property type="entry name" value="Ribokinase-like"/>
</dbReference>
<comment type="subunit">
    <text evidence="12">Homodimer.</text>
</comment>
<dbReference type="SUPFAM" id="SSF52374">
    <property type="entry name" value="Nucleotidylyl transferase"/>
    <property type="match status" value="1"/>
</dbReference>
<keyword evidence="7 12" id="KW-0418">Kinase</keyword>
<comment type="catalytic activity">
    <reaction evidence="11 12">
        <text>D-glycero-beta-D-manno-heptose 1-phosphate + ATP + H(+) = ADP-D-glycero-beta-D-manno-heptose + diphosphate</text>
        <dbReference type="Rhea" id="RHEA:27465"/>
        <dbReference type="ChEBI" id="CHEBI:15378"/>
        <dbReference type="ChEBI" id="CHEBI:30616"/>
        <dbReference type="ChEBI" id="CHEBI:33019"/>
        <dbReference type="ChEBI" id="CHEBI:59967"/>
        <dbReference type="ChEBI" id="CHEBI:61593"/>
        <dbReference type="EC" id="2.7.7.70"/>
    </reaction>
</comment>
<dbReference type="InterPro" id="IPR004821">
    <property type="entry name" value="Cyt_trans-like"/>
</dbReference>
<dbReference type="GO" id="GO:0016773">
    <property type="term" value="F:phosphotransferase activity, alcohol group as acceptor"/>
    <property type="evidence" value="ECO:0007669"/>
    <property type="project" value="InterPro"/>
</dbReference>
<name>A0A059G382_9PROT</name>
<dbReference type="GO" id="GO:0097171">
    <property type="term" value="P:ADP-L-glycero-beta-D-manno-heptose biosynthetic process"/>
    <property type="evidence" value="ECO:0007669"/>
    <property type="project" value="UniProtKB-UniPathway"/>
</dbReference>
<proteinExistence type="inferred from homology"/>
<dbReference type="OrthoDB" id="9802794at2"/>
<feature type="active site" evidence="12">
    <location>
        <position position="275"/>
    </location>
</feature>
<evidence type="ECO:0000256" key="11">
    <source>
        <dbReference type="ARBA" id="ARBA00047428"/>
    </source>
</evidence>
<keyword evidence="6 12" id="KW-0547">Nucleotide-binding</keyword>
<dbReference type="Gene3D" id="3.40.50.620">
    <property type="entry name" value="HUPs"/>
    <property type="match status" value="1"/>
</dbReference>
<evidence type="ECO:0000256" key="10">
    <source>
        <dbReference type="ARBA" id="ARBA00023277"/>
    </source>
</evidence>
<dbReference type="GO" id="GO:0033786">
    <property type="term" value="F:heptose-1-phosphate adenylyltransferase activity"/>
    <property type="evidence" value="ECO:0007669"/>
    <property type="project" value="UniProtKB-UniRule"/>
</dbReference>
<dbReference type="GO" id="GO:0009244">
    <property type="term" value="P:lipopolysaccharide core region biosynthetic process"/>
    <property type="evidence" value="ECO:0007669"/>
    <property type="project" value="UniProtKB-UniPathway"/>
</dbReference>
<dbReference type="SUPFAM" id="SSF53613">
    <property type="entry name" value="Ribokinase-like"/>
    <property type="match status" value="1"/>
</dbReference>
<dbReference type="InterPro" id="IPR014729">
    <property type="entry name" value="Rossmann-like_a/b/a_fold"/>
</dbReference>
<evidence type="ECO:0000256" key="3">
    <source>
        <dbReference type="ARBA" id="ARBA00004713"/>
    </source>
</evidence>
<keyword evidence="16" id="KW-1185">Reference proteome</keyword>
<dbReference type="AlphaFoldDB" id="A0A059G382"/>
<dbReference type="PANTHER" id="PTHR46969">
    <property type="entry name" value="BIFUNCTIONAL PROTEIN HLDE"/>
    <property type="match status" value="1"/>
</dbReference>
<organism evidence="15 16">
    <name type="scientific">Hyphomonas oceanitis SCH89</name>
    <dbReference type="NCBI Taxonomy" id="1280953"/>
    <lineage>
        <taxon>Bacteria</taxon>
        <taxon>Pseudomonadati</taxon>
        <taxon>Pseudomonadota</taxon>
        <taxon>Alphaproteobacteria</taxon>
        <taxon>Hyphomonadales</taxon>
        <taxon>Hyphomonadaceae</taxon>
        <taxon>Hyphomonas</taxon>
    </lineage>
</organism>
<feature type="region of interest" description="Cytidylyltransferase" evidence="12">
    <location>
        <begin position="356"/>
        <end position="488"/>
    </location>
</feature>
<evidence type="ECO:0000259" key="14">
    <source>
        <dbReference type="Pfam" id="PF01467"/>
    </source>
</evidence>
<dbReference type="PANTHER" id="PTHR46969:SF1">
    <property type="entry name" value="BIFUNCTIONAL PROTEIN HLDE"/>
    <property type="match status" value="1"/>
</dbReference>
<evidence type="ECO:0000313" key="16">
    <source>
        <dbReference type="Proteomes" id="UP000024942"/>
    </source>
</evidence>
<evidence type="ECO:0000256" key="6">
    <source>
        <dbReference type="ARBA" id="ARBA00022741"/>
    </source>
</evidence>
<keyword evidence="5 12" id="KW-0548">Nucleotidyltransferase</keyword>
<comment type="catalytic activity">
    <reaction evidence="12">
        <text>D-glycero-beta-D-manno-heptose 7-phosphate + ATP = D-glycero-beta-D-manno-heptose 1,7-bisphosphate + ADP + H(+)</text>
        <dbReference type="Rhea" id="RHEA:27473"/>
        <dbReference type="ChEBI" id="CHEBI:15378"/>
        <dbReference type="ChEBI" id="CHEBI:30616"/>
        <dbReference type="ChEBI" id="CHEBI:60204"/>
        <dbReference type="ChEBI" id="CHEBI:60208"/>
        <dbReference type="ChEBI" id="CHEBI:456216"/>
        <dbReference type="EC" id="2.7.1.167"/>
    </reaction>
</comment>
<evidence type="ECO:0000256" key="1">
    <source>
        <dbReference type="ARBA" id="ARBA00002319"/>
    </source>
</evidence>
<comment type="function">
    <text evidence="2 12">Catalyzes the ADP transfer from ATP to D-glycero-beta-D-manno-heptose 1-phosphate, yielding ADP-D-glycero-beta-D-manno-heptose.</text>
</comment>
<evidence type="ECO:0000256" key="2">
    <source>
        <dbReference type="ARBA" id="ARBA00003753"/>
    </source>
</evidence>
<dbReference type="STRING" id="1280953.HOC_16266"/>
<dbReference type="RefSeq" id="WP_051625003.1">
    <property type="nucleotide sequence ID" value="NZ_ARYL01000031.1"/>
</dbReference>
<feature type="domain" description="Carbohydrate kinase PfkB" evidence="13">
    <location>
        <begin position="17"/>
        <end position="313"/>
    </location>
</feature>
<dbReference type="GO" id="GO:0005829">
    <property type="term" value="C:cytosol"/>
    <property type="evidence" value="ECO:0007669"/>
    <property type="project" value="TreeGrafter"/>
</dbReference>
<keyword evidence="4 12" id="KW-0808">Transferase</keyword>
<evidence type="ECO:0000313" key="15">
    <source>
        <dbReference type="EMBL" id="KDA01317.1"/>
    </source>
</evidence>
<dbReference type="Pfam" id="PF01467">
    <property type="entry name" value="CTP_transf_like"/>
    <property type="match status" value="1"/>
</dbReference>
<dbReference type="GO" id="GO:0005524">
    <property type="term" value="F:ATP binding"/>
    <property type="evidence" value="ECO:0007669"/>
    <property type="project" value="UniProtKB-UniRule"/>
</dbReference>
<reference evidence="15 16" key="1">
    <citation type="journal article" date="2014" name="Antonie Van Leeuwenhoek">
        <title>Hyphomonas beringensis sp. nov. and Hyphomonas chukchiensis sp. nov., isolated from surface seawater of the Bering Sea and Chukchi Sea.</title>
        <authorList>
            <person name="Li C."/>
            <person name="Lai Q."/>
            <person name="Li G."/>
            <person name="Dong C."/>
            <person name="Wang J."/>
            <person name="Liao Y."/>
            <person name="Shao Z."/>
        </authorList>
    </citation>
    <scope>NUCLEOTIDE SEQUENCE [LARGE SCALE GENOMIC DNA]</scope>
    <source>
        <strain evidence="15 16">SCH89</strain>
    </source>
</reference>
<keyword evidence="8 12" id="KW-0067">ATP-binding</keyword>
<dbReference type="InterPro" id="IPR002173">
    <property type="entry name" value="Carboh/pur_kinase_PfkB_CS"/>
</dbReference>
<dbReference type="GO" id="GO:0033785">
    <property type="term" value="F:heptose 7-phosphate kinase activity"/>
    <property type="evidence" value="ECO:0007669"/>
    <property type="project" value="UniProtKB-UniRule"/>
</dbReference>
<dbReference type="InterPro" id="IPR011914">
    <property type="entry name" value="RfaE_dom_II"/>
</dbReference>
<sequence>METSALMALVRAAAGKRVVCVGDVMLDRFVYGHVARISPEAPVPIMRRTREAAMPGGAGNVGRNLSTLGMKTSLIGVVGDDAEGRALAELLGQIDGVEADLIVMRDRPTTLKTRFVAGGQQLLRVDAEDTKAIDLSTEADLVVSLEDAAKDASLIILSDYAKGAVTPGVIEAAIAAGRAHGIPVIADPKGLDFARYGAVDVLKPNAVELSQAMGLPVETDRDAAEALGQALSILPAKAIVVTRAAKGMSFATQGGEVMHRSGEAREVYDVSGAGDTSIAALALGLAAGGTLEEAVALAIAASGIAVGKSGTATVAAVELSQALQMGMRNGGVSHVPLETLKDQVEVWRDAQLTVGFTNGCFDILHPGHLRVLEEAKARCGRLIVGLNSDASVKRLKGPTRPVNDEVSRARVLSGLTAVDAVVVFDEDTPRELIEALQPDLLVKGGDYSIETIVGADTVLARGGTVHIVPLVDGQSTTAAIARANAQAE</sequence>
<comment type="pathway">
    <text evidence="3">Bacterial outer membrane biogenesis; LPS core biosynthesis.</text>
</comment>
<comment type="pathway">
    <text evidence="12">Nucleotide-sugar biosynthesis; ADP-L-glycero-beta-D-manno-heptose biosynthesis; ADP-L-glycero-beta-D-manno-heptose from D-glycero-beta-D-manno-heptose 7-phosphate: step 1/4.</text>
</comment>
<dbReference type="InterPro" id="IPR023030">
    <property type="entry name" value="Bifunc_HldE"/>
</dbReference>
<evidence type="ECO:0000259" key="13">
    <source>
        <dbReference type="Pfam" id="PF00294"/>
    </source>
</evidence>
<dbReference type="HAMAP" id="MF_01603">
    <property type="entry name" value="HldE"/>
    <property type="match status" value="1"/>
</dbReference>
<feature type="domain" description="Cytidyltransferase-like" evidence="14">
    <location>
        <begin position="356"/>
        <end position="448"/>
    </location>
</feature>
<comment type="similarity">
    <text evidence="12">In the C-terminal section; belongs to the cytidylyltransferase family.</text>
</comment>
<keyword evidence="10 12" id="KW-0119">Carbohydrate metabolism</keyword>
<comment type="caution">
    <text evidence="15">The sequence shown here is derived from an EMBL/GenBank/DDBJ whole genome shotgun (WGS) entry which is preliminary data.</text>
</comment>
<keyword evidence="9 12" id="KW-0511">Multifunctional enzyme</keyword>
<evidence type="ECO:0000256" key="4">
    <source>
        <dbReference type="ARBA" id="ARBA00022679"/>
    </source>
</evidence>
<gene>
    <name evidence="12" type="primary">hldE</name>
    <name evidence="15" type="ORF">HOC_16266</name>
</gene>
<dbReference type="CDD" id="cd01172">
    <property type="entry name" value="RfaE_like"/>
    <property type="match status" value="1"/>
</dbReference>
<dbReference type="NCBIfam" id="TIGR02199">
    <property type="entry name" value="rfaE_dom_II"/>
    <property type="match status" value="1"/>
</dbReference>